<proteinExistence type="predicted"/>
<reference evidence="1" key="1">
    <citation type="submission" date="2023-05" db="EMBL/GenBank/DDBJ databases">
        <authorList>
            <consortium name="ELIXIR-Norway"/>
        </authorList>
    </citation>
    <scope>NUCLEOTIDE SEQUENCE</scope>
</reference>
<organism evidence="1 2">
    <name type="scientific">Rangifer tarandus platyrhynchus</name>
    <name type="common">Svalbard reindeer</name>
    <dbReference type="NCBI Taxonomy" id="3082113"/>
    <lineage>
        <taxon>Eukaryota</taxon>
        <taxon>Metazoa</taxon>
        <taxon>Chordata</taxon>
        <taxon>Craniata</taxon>
        <taxon>Vertebrata</taxon>
        <taxon>Euteleostomi</taxon>
        <taxon>Mammalia</taxon>
        <taxon>Eutheria</taxon>
        <taxon>Laurasiatheria</taxon>
        <taxon>Artiodactyla</taxon>
        <taxon>Ruminantia</taxon>
        <taxon>Pecora</taxon>
        <taxon>Cervidae</taxon>
        <taxon>Odocoileinae</taxon>
        <taxon>Rangifer</taxon>
    </lineage>
</organism>
<protein>
    <submittedName>
        <fullName evidence="1">Uncharacterized protein</fullName>
    </submittedName>
</protein>
<name>A0ACB0F3G1_RANTA</name>
<gene>
    <name evidence="1" type="ORF">MRATA1EN3_LOCUS18743</name>
</gene>
<dbReference type="EMBL" id="OX596114">
    <property type="protein sequence ID" value="CAI9707530.1"/>
    <property type="molecule type" value="Genomic_DNA"/>
</dbReference>
<sequence>MKPGAVGSLSSLPQKRNSACEGSSAPPEQLPQNVLQALLGEAQELRGTVERGWVLGASASASLSALSKDPYREPRVLPSTPARPYVEFIIVNILKAFRPDLVPPGTGAEPQAGTSSEQDMPLGPKGDPRPVGMLLLIAGPNREGRAGRPVGARSACPLFTDGEMEVLAEKVNFSPNKRRRSNAPAKPQIPSGLELTFTQDTKSGVQSHQVAAQVLGPVGVPAGAPAATIRTTGHGDLRDDGAPTQALPCVGSKAGPSHTRPWTGLAASPERGADTPAPESRAARRKAI</sequence>
<evidence type="ECO:0000313" key="1">
    <source>
        <dbReference type="EMBL" id="CAI9707530.1"/>
    </source>
</evidence>
<evidence type="ECO:0000313" key="2">
    <source>
        <dbReference type="Proteomes" id="UP001162501"/>
    </source>
</evidence>
<dbReference type="Proteomes" id="UP001162501">
    <property type="component" value="Chromosome 30"/>
</dbReference>
<accession>A0ACB0F3G1</accession>